<sequence length="71" mass="7718">RGNYDIQDNTGTSPKVTGFKIYRIAKAGIGGCHNTIMNNKCNGIPACINEFTGKKWVVLVAGSYTKLVQIQ</sequence>
<dbReference type="Proteomes" id="UP000759131">
    <property type="component" value="Unassembled WGS sequence"/>
</dbReference>
<organism evidence="1">
    <name type="scientific">Medioppia subpectinata</name>
    <dbReference type="NCBI Taxonomy" id="1979941"/>
    <lineage>
        <taxon>Eukaryota</taxon>
        <taxon>Metazoa</taxon>
        <taxon>Ecdysozoa</taxon>
        <taxon>Arthropoda</taxon>
        <taxon>Chelicerata</taxon>
        <taxon>Arachnida</taxon>
        <taxon>Acari</taxon>
        <taxon>Acariformes</taxon>
        <taxon>Sarcoptiformes</taxon>
        <taxon>Oribatida</taxon>
        <taxon>Brachypylina</taxon>
        <taxon>Oppioidea</taxon>
        <taxon>Oppiidae</taxon>
        <taxon>Medioppia</taxon>
    </lineage>
</organism>
<dbReference type="EMBL" id="OC873620">
    <property type="protein sequence ID" value="CAD7636778.1"/>
    <property type="molecule type" value="Genomic_DNA"/>
</dbReference>
<evidence type="ECO:0000313" key="2">
    <source>
        <dbReference type="Proteomes" id="UP000759131"/>
    </source>
</evidence>
<name>A0A7R9Q9S2_9ACAR</name>
<reference evidence="1" key="1">
    <citation type="submission" date="2020-11" db="EMBL/GenBank/DDBJ databases">
        <authorList>
            <person name="Tran Van P."/>
        </authorList>
    </citation>
    <scope>NUCLEOTIDE SEQUENCE</scope>
</reference>
<accession>A0A7R9Q9S2</accession>
<gene>
    <name evidence="1" type="ORF">OSB1V03_LOCUS16740</name>
</gene>
<keyword evidence="2" id="KW-1185">Reference proteome</keyword>
<evidence type="ECO:0000313" key="1">
    <source>
        <dbReference type="EMBL" id="CAD7636778.1"/>
    </source>
</evidence>
<dbReference type="EMBL" id="CAJPIZ010019045">
    <property type="protein sequence ID" value="CAG2116784.1"/>
    <property type="molecule type" value="Genomic_DNA"/>
</dbReference>
<feature type="non-terminal residue" evidence="1">
    <location>
        <position position="71"/>
    </location>
</feature>
<dbReference type="AlphaFoldDB" id="A0A7R9Q9S2"/>
<dbReference type="OrthoDB" id="9995590at2759"/>
<protein>
    <submittedName>
        <fullName evidence="1">Uncharacterized protein</fullName>
    </submittedName>
</protein>
<proteinExistence type="predicted"/>